<dbReference type="InterPro" id="IPR006680">
    <property type="entry name" value="Amidohydro-rel"/>
</dbReference>
<name>A0A2N8L3L4_9BURK</name>
<dbReference type="GO" id="GO:0019700">
    <property type="term" value="P:organic phosphonate catabolic process"/>
    <property type="evidence" value="ECO:0007669"/>
    <property type="project" value="InterPro"/>
</dbReference>
<dbReference type="SUPFAM" id="SSF51556">
    <property type="entry name" value="Metallo-dependent hydrolases"/>
    <property type="match status" value="1"/>
</dbReference>
<dbReference type="Pfam" id="PF01979">
    <property type="entry name" value="Amidohydro_1"/>
    <property type="match status" value="1"/>
</dbReference>
<dbReference type="SUPFAM" id="SSF51338">
    <property type="entry name" value="Composite domain of metallo-dependent hydrolases"/>
    <property type="match status" value="1"/>
</dbReference>
<comment type="caution">
    <text evidence="2">The sequence shown here is derived from an EMBL/GenBank/DDBJ whole genome shotgun (WGS) entry which is preliminary data.</text>
</comment>
<proteinExistence type="predicted"/>
<dbReference type="NCBIfam" id="NF011984">
    <property type="entry name" value="PRK15446.1-5"/>
    <property type="match status" value="1"/>
</dbReference>
<dbReference type="PIRSF" id="PIRSF038971">
    <property type="entry name" value="PhnM"/>
    <property type="match status" value="1"/>
</dbReference>
<feature type="domain" description="Amidohydrolase-related" evidence="1">
    <location>
        <begin position="215"/>
        <end position="379"/>
    </location>
</feature>
<evidence type="ECO:0000313" key="3">
    <source>
        <dbReference type="Proteomes" id="UP000235916"/>
    </source>
</evidence>
<dbReference type="PANTHER" id="PTHR43135">
    <property type="entry name" value="ALPHA-D-RIBOSE 1-METHYLPHOSPHONATE 5-TRIPHOSPHATE DIPHOSPHATASE"/>
    <property type="match status" value="1"/>
</dbReference>
<dbReference type="NCBIfam" id="NF011990">
    <property type="entry name" value="PRK15446.2-6"/>
    <property type="match status" value="1"/>
</dbReference>
<organism evidence="2 3">
    <name type="scientific">Kinneretia aquatilis</name>
    <dbReference type="NCBI Taxonomy" id="2070761"/>
    <lineage>
        <taxon>Bacteria</taxon>
        <taxon>Pseudomonadati</taxon>
        <taxon>Pseudomonadota</taxon>
        <taxon>Betaproteobacteria</taxon>
        <taxon>Burkholderiales</taxon>
        <taxon>Sphaerotilaceae</taxon>
        <taxon>Roseateles</taxon>
    </lineage>
</organism>
<dbReference type="Proteomes" id="UP000235916">
    <property type="component" value="Unassembled WGS sequence"/>
</dbReference>
<dbReference type="AlphaFoldDB" id="A0A2N8L3L4"/>
<evidence type="ECO:0000313" key="2">
    <source>
        <dbReference type="EMBL" id="PND40283.1"/>
    </source>
</evidence>
<evidence type="ECO:0000259" key="1">
    <source>
        <dbReference type="Pfam" id="PF01979"/>
    </source>
</evidence>
<dbReference type="InterPro" id="IPR051781">
    <property type="entry name" value="Metallo-dep_Hydrolase"/>
</dbReference>
<dbReference type="InterPro" id="IPR012696">
    <property type="entry name" value="PhnM"/>
</dbReference>
<dbReference type="Gene3D" id="3.20.20.140">
    <property type="entry name" value="Metal-dependent hydrolases"/>
    <property type="match status" value="2"/>
</dbReference>
<dbReference type="OrthoDB" id="9785413at2"/>
<dbReference type="RefSeq" id="WP_102766417.1">
    <property type="nucleotide sequence ID" value="NZ_POSP01000001.1"/>
</dbReference>
<dbReference type="InterPro" id="IPR032466">
    <property type="entry name" value="Metal_Hydrolase"/>
</dbReference>
<keyword evidence="3" id="KW-1185">Reference proteome</keyword>
<sequence>MNTTPLYLTHAHIVLAEQELHDASLLIGADGRIAAINPESGGGAPELSLSGQWLLPGMVDLHCDAVEKEVEPRARVLFPLDFACINIDRRNAAAGITTPYHALSFAHAEWGVRNNETATELVRALRRLKAQELIDNRVHVRYEITDLSALPHVLGLLDEGGVDLLSIMDHTPGQGQFKHLDSYVAYMMGNHGSSQQAALQMAEEKMQARLSADERVLAVMERAKQRGVPTASHDDDDPQRVLTMKNLGARMSEFPINLETARAAHAAGLATILGAPNVMRGGSQSGNMRALDAIHAGVADCLCADYAPATMLAAVDALVHREGLGLPQATRLVSLGPARAAGLNDRGEIAVGLRADLISVARPGGQAAVERVWCGGKPVFAVDYQGR</sequence>
<dbReference type="EMBL" id="POSP01000001">
    <property type="protein sequence ID" value="PND40283.1"/>
    <property type="molecule type" value="Genomic_DNA"/>
</dbReference>
<reference evidence="2 3" key="1">
    <citation type="submission" date="2018-01" db="EMBL/GenBank/DDBJ databases">
        <title>Draft genome sequence of Paucibacter aquatile CR182 isolated from freshwater of the Nakdong River.</title>
        <authorList>
            <person name="Choi A."/>
            <person name="Chung E.J."/>
        </authorList>
    </citation>
    <scope>NUCLEOTIDE SEQUENCE [LARGE SCALE GENOMIC DNA]</scope>
    <source>
        <strain evidence="2 3">CR182</strain>
    </source>
</reference>
<dbReference type="Gene3D" id="2.30.40.10">
    <property type="entry name" value="Urease, subunit C, domain 1"/>
    <property type="match status" value="2"/>
</dbReference>
<accession>A0A2N8L3L4</accession>
<gene>
    <name evidence="2" type="ORF">C1O66_02570</name>
</gene>
<dbReference type="GO" id="GO:0016810">
    <property type="term" value="F:hydrolase activity, acting on carbon-nitrogen (but not peptide) bonds"/>
    <property type="evidence" value="ECO:0007669"/>
    <property type="project" value="InterPro"/>
</dbReference>
<protein>
    <submittedName>
        <fullName evidence="2">Alpha-D-ribose 1-methylphosphonate 5-triphosphate diphosphatase</fullName>
    </submittedName>
</protein>
<dbReference type="InterPro" id="IPR011059">
    <property type="entry name" value="Metal-dep_hydrolase_composite"/>
</dbReference>
<dbReference type="PANTHER" id="PTHR43135:SF3">
    <property type="entry name" value="ALPHA-D-RIBOSE 1-METHYLPHOSPHONATE 5-TRIPHOSPHATE DIPHOSPHATASE"/>
    <property type="match status" value="1"/>
</dbReference>
<dbReference type="NCBIfam" id="NF011987">
    <property type="entry name" value="PRK15446.2-3"/>
    <property type="match status" value="1"/>
</dbReference>